<protein>
    <submittedName>
        <fullName evidence="3">Redoxin domain-containing protein</fullName>
    </submittedName>
</protein>
<dbReference type="PANTHER" id="PTHR46388">
    <property type="entry name" value="NHL REPEAT-CONTAINING PROTEIN 2"/>
    <property type="match status" value="1"/>
</dbReference>
<accession>A0A7C1CUP2</accession>
<dbReference type="SUPFAM" id="SSF63825">
    <property type="entry name" value="YWTD domain"/>
    <property type="match status" value="1"/>
</dbReference>
<gene>
    <name evidence="3" type="ORF">ENN47_00090</name>
</gene>
<name>A0A7C1CUP2_9BACT</name>
<dbReference type="InterPro" id="IPR012336">
    <property type="entry name" value="Thioredoxin-like_fold"/>
</dbReference>
<dbReference type="EMBL" id="DSBT01000003">
    <property type="protein sequence ID" value="HDP76589.1"/>
    <property type="molecule type" value="Genomic_DNA"/>
</dbReference>
<dbReference type="InterPro" id="IPR036249">
    <property type="entry name" value="Thioredoxin-like_sf"/>
</dbReference>
<feature type="domain" description="Thioredoxin" evidence="2">
    <location>
        <begin position="1"/>
        <end position="145"/>
    </location>
</feature>
<keyword evidence="1" id="KW-0677">Repeat</keyword>
<organism evidence="3">
    <name type="scientific">Mesotoga infera</name>
    <dbReference type="NCBI Taxonomy" id="1236046"/>
    <lineage>
        <taxon>Bacteria</taxon>
        <taxon>Thermotogati</taxon>
        <taxon>Thermotogota</taxon>
        <taxon>Thermotogae</taxon>
        <taxon>Kosmotogales</taxon>
        <taxon>Kosmotogaceae</taxon>
        <taxon>Mesotoga</taxon>
    </lineage>
</organism>
<reference evidence="3" key="1">
    <citation type="journal article" date="2020" name="mSystems">
        <title>Genome- and Community-Level Interaction Insights into Carbon Utilization and Element Cycling Functions of Hydrothermarchaeota in Hydrothermal Sediment.</title>
        <authorList>
            <person name="Zhou Z."/>
            <person name="Liu Y."/>
            <person name="Xu W."/>
            <person name="Pan J."/>
            <person name="Luo Z.H."/>
            <person name="Li M."/>
        </authorList>
    </citation>
    <scope>NUCLEOTIDE SEQUENCE [LARGE SCALE GENOMIC DNA]</scope>
    <source>
        <strain evidence="3">SpSt-1179</strain>
    </source>
</reference>
<evidence type="ECO:0000256" key="1">
    <source>
        <dbReference type="ARBA" id="ARBA00022737"/>
    </source>
</evidence>
<dbReference type="Gene3D" id="2.120.10.30">
    <property type="entry name" value="TolB, C-terminal domain"/>
    <property type="match status" value="3"/>
</dbReference>
<dbReference type="InterPro" id="IPR011042">
    <property type="entry name" value="6-blade_b-propeller_TolB-like"/>
</dbReference>
<evidence type="ECO:0000313" key="3">
    <source>
        <dbReference type="EMBL" id="HDP76589.1"/>
    </source>
</evidence>
<evidence type="ECO:0000259" key="2">
    <source>
        <dbReference type="PROSITE" id="PS51352"/>
    </source>
</evidence>
<dbReference type="InterPro" id="IPR013766">
    <property type="entry name" value="Thioredoxin_domain"/>
</dbReference>
<sequence>MYGRAIEFPESGKWINVDRPLTLEDLKGFVVLFDFWTYCCINCIHVIPDLNWLEEKYKDSPFLVIGVHSAKFENEREEKSIRAAVERYGIEHPVLIDNEYYLWDRYVVRAWPPYVLIGPDGRILSKTSGEGKRDYLSNEISKALENGNWRGILSNERIPVTPKSSKRDSTLSFPGKIAFGDSRKMFISDSNNDRILVTELASPFEAKVIDQIGGQRRGFEDGTFEEARLNRPQGMVYSEGVLYIADTENHAIRKADLRERKLRTISGDGLQGFSWQHSGEASKARLNSPWDLQTDGRYLYIAMAGMHQIWRLDLEANSIFSYAGSGAENMSDGSLKEANFAQPSGLFLDGKSLYVADSEVSGIRYVDMESGLVRTVAGHGLFSFGYVDGILSRSLFQHPLGIHGYGRFLYVADTYNHAIRKIDLGIQRVETVIKNLGEGTCTLDGEKCSTLGLFEPNDVKYYNGLLYIADTNNHLIRVFDGTELVELVVG</sequence>
<dbReference type="InterPro" id="IPR001258">
    <property type="entry name" value="NHL_repeat"/>
</dbReference>
<comment type="caution">
    <text evidence="3">The sequence shown here is derived from an EMBL/GenBank/DDBJ whole genome shotgun (WGS) entry which is preliminary data.</text>
</comment>
<dbReference type="AlphaFoldDB" id="A0A7C1CUP2"/>
<dbReference type="SUPFAM" id="SSF52833">
    <property type="entry name" value="Thioredoxin-like"/>
    <property type="match status" value="1"/>
</dbReference>
<proteinExistence type="predicted"/>
<dbReference type="Pfam" id="PF01436">
    <property type="entry name" value="NHL"/>
    <property type="match status" value="1"/>
</dbReference>
<dbReference type="PANTHER" id="PTHR46388:SF2">
    <property type="entry name" value="NHL REPEAT-CONTAINING PROTEIN 2"/>
    <property type="match status" value="1"/>
</dbReference>
<dbReference type="Pfam" id="PF13905">
    <property type="entry name" value="Thioredoxin_8"/>
    <property type="match status" value="1"/>
</dbReference>
<dbReference type="Gene3D" id="3.40.30.10">
    <property type="entry name" value="Glutaredoxin"/>
    <property type="match status" value="1"/>
</dbReference>
<dbReference type="PROSITE" id="PS51352">
    <property type="entry name" value="THIOREDOXIN_2"/>
    <property type="match status" value="1"/>
</dbReference>
<dbReference type="Proteomes" id="UP000886198">
    <property type="component" value="Unassembled WGS sequence"/>
</dbReference>
<dbReference type="SUPFAM" id="SSF63829">
    <property type="entry name" value="Calcium-dependent phosphotriesterase"/>
    <property type="match status" value="1"/>
</dbReference>